<dbReference type="PROSITE" id="PS00455">
    <property type="entry name" value="AMP_BINDING"/>
    <property type="match status" value="1"/>
</dbReference>
<protein>
    <submittedName>
        <fullName evidence="2">Long-chain fatty acid--CoA ligase</fullName>
    </submittedName>
</protein>
<feature type="non-terminal residue" evidence="2">
    <location>
        <position position="1"/>
    </location>
</feature>
<feature type="domain" description="AMP-dependent synthetase/ligase" evidence="1">
    <location>
        <begin position="2"/>
        <end position="141"/>
    </location>
</feature>
<feature type="non-terminal residue" evidence="2">
    <location>
        <position position="159"/>
    </location>
</feature>
<evidence type="ECO:0000259" key="1">
    <source>
        <dbReference type="Pfam" id="PF00501"/>
    </source>
</evidence>
<keyword evidence="2" id="KW-0436">Ligase</keyword>
<dbReference type="PANTHER" id="PTHR43767">
    <property type="entry name" value="LONG-CHAIN-FATTY-ACID--COA LIGASE"/>
    <property type="match status" value="1"/>
</dbReference>
<dbReference type="InterPro" id="IPR000873">
    <property type="entry name" value="AMP-dep_synth/lig_dom"/>
</dbReference>
<dbReference type="GO" id="GO:0016874">
    <property type="term" value="F:ligase activity"/>
    <property type="evidence" value="ECO:0007669"/>
    <property type="project" value="UniProtKB-KW"/>
</dbReference>
<dbReference type="InterPro" id="IPR020845">
    <property type="entry name" value="AMP-binding_CS"/>
</dbReference>
<comment type="caution">
    <text evidence="2">The sequence shown here is derived from an EMBL/GenBank/DDBJ whole genome shotgun (WGS) entry which is preliminary data.</text>
</comment>
<dbReference type="EMBL" id="PELZ01000369">
    <property type="protein sequence ID" value="RTH33860.1"/>
    <property type="molecule type" value="Genomic_DNA"/>
</dbReference>
<sequence>GTLLAWVVAVNTSPMYPARELGPQLRDLGARGLVLLDLLLPRDQGVKAESPVGVLVRTGIQDYLPFPTNLLYPLMLKRKGQAPRSLEGTPWRAFLKPGNHQPVTLDLDDLALLQYTGGTTGVAKGAMLTHRHLSSNAPQVRSSIPDYQTAEAVALEAIP</sequence>
<gene>
    <name evidence="2" type="ORF">CSW37_09595</name>
</gene>
<evidence type="ECO:0000313" key="2">
    <source>
        <dbReference type="EMBL" id="RTH33860.1"/>
    </source>
</evidence>
<dbReference type="InterPro" id="IPR050237">
    <property type="entry name" value="ATP-dep_AMP-bd_enzyme"/>
</dbReference>
<evidence type="ECO:0000313" key="3">
    <source>
        <dbReference type="Proteomes" id="UP000288051"/>
    </source>
</evidence>
<dbReference type="Proteomes" id="UP000288051">
    <property type="component" value="Unassembled WGS sequence"/>
</dbReference>
<dbReference type="AlphaFoldDB" id="A0A430SC79"/>
<reference evidence="2 3" key="1">
    <citation type="journal article" date="2019" name="Extremophiles">
        <title>Biogeography of thermophiles and predominance of Thermus scotoductus in domestic water heaters.</title>
        <authorList>
            <person name="Wilpiszeski R.L."/>
            <person name="Zhang Z."/>
            <person name="House C.H."/>
        </authorList>
    </citation>
    <scope>NUCLEOTIDE SEQUENCE [LARGE SCALE GENOMIC DNA]</scope>
    <source>
        <strain evidence="2 3">24_S24</strain>
    </source>
</reference>
<accession>A0A430SC79</accession>
<name>A0A430SC79_THESC</name>
<dbReference type="PANTHER" id="PTHR43767:SF1">
    <property type="entry name" value="NONRIBOSOMAL PEPTIDE SYNTHASE PES1 (EUROFUNG)-RELATED"/>
    <property type="match status" value="1"/>
</dbReference>
<dbReference type="SUPFAM" id="SSF56801">
    <property type="entry name" value="Acetyl-CoA synthetase-like"/>
    <property type="match status" value="1"/>
</dbReference>
<proteinExistence type="predicted"/>
<dbReference type="Gene3D" id="3.40.50.980">
    <property type="match status" value="2"/>
</dbReference>
<organism evidence="2 3">
    <name type="scientific">Thermus scotoductus</name>
    <dbReference type="NCBI Taxonomy" id="37636"/>
    <lineage>
        <taxon>Bacteria</taxon>
        <taxon>Thermotogati</taxon>
        <taxon>Deinococcota</taxon>
        <taxon>Deinococci</taxon>
        <taxon>Thermales</taxon>
        <taxon>Thermaceae</taxon>
        <taxon>Thermus</taxon>
    </lineage>
</organism>
<dbReference type="Pfam" id="PF00501">
    <property type="entry name" value="AMP-binding"/>
    <property type="match status" value="1"/>
</dbReference>